<dbReference type="Pfam" id="PF16555">
    <property type="entry name" value="GramPos_pilinD1"/>
    <property type="match status" value="1"/>
</dbReference>
<dbReference type="Gene3D" id="2.60.40.10">
    <property type="entry name" value="Immunoglobulins"/>
    <property type="match status" value="2"/>
</dbReference>
<feature type="domain" description="SpaA-like prealbumin fold" evidence="3">
    <location>
        <begin position="286"/>
        <end position="384"/>
    </location>
</feature>
<evidence type="ECO:0000256" key="1">
    <source>
        <dbReference type="SAM" id="Phobius"/>
    </source>
</evidence>
<dbReference type="InterPro" id="IPR048052">
    <property type="entry name" value="FM1-like"/>
</dbReference>
<evidence type="ECO:0008006" key="6">
    <source>
        <dbReference type="Google" id="ProtNLM"/>
    </source>
</evidence>
<feature type="transmembrane region" description="Helical" evidence="1">
    <location>
        <begin position="410"/>
        <end position="436"/>
    </location>
</feature>
<dbReference type="RefSeq" id="WP_128387137.1">
    <property type="nucleotide sequence ID" value="NZ_CP035037.1"/>
</dbReference>
<evidence type="ECO:0000313" key="4">
    <source>
        <dbReference type="EMBL" id="QAB18222.1"/>
    </source>
</evidence>
<keyword evidence="1" id="KW-0472">Membrane</keyword>
<evidence type="ECO:0000259" key="2">
    <source>
        <dbReference type="Pfam" id="PF16555"/>
    </source>
</evidence>
<feature type="domain" description="Gram-positive pilin subunit D1 N-terminal" evidence="2">
    <location>
        <begin position="3"/>
        <end position="121"/>
    </location>
</feature>
<dbReference type="InterPro" id="IPR032364">
    <property type="entry name" value="GramPos_pilinD1_N"/>
</dbReference>
<dbReference type="Pfam" id="PF17802">
    <property type="entry name" value="SpaA"/>
    <property type="match status" value="1"/>
</dbReference>
<gene>
    <name evidence="4" type="ORF">Leucomu_10100</name>
</gene>
<keyword evidence="1" id="KW-0812">Transmembrane</keyword>
<name>A0ABX5QGK2_9MICO</name>
<evidence type="ECO:0000313" key="5">
    <source>
        <dbReference type="Proteomes" id="UP000285768"/>
    </source>
</evidence>
<sequence>MGSFPVKGVTFEFERVTEIGGVPVDLTTDAGWAMVQPYLDDPAALAAASPTLVPVWRGTTGGDGPAAGTVTLRALRVGLYLVQQVEKPASMTSDVQPFLVTAPMPTQQPGVFNYDIHAYPKAIAPGVVKTVDDGAAHALGDLVKWTITGNVPHVTPAPHQYEVLDILPSGLVYADDPAPTVTIRPTAGPPIELSAPGDFTIEPSPTSVWMRMEQPGLDALRTAGDGAQVDFTLATRVASVPTRGELANNAALWLNDEHLNASTTRTYWGSARVNRMIEGGDPAEQADRLAGAGFQVFESEGAARDAVAQVEAGLPVTGALEFAEGSGVSEDGKTFVTADQGADHGFAVIRGLKSSPAGVKYWLVETSAPAGYVASGEPIEITVHPGRNPSGAGSIVSIENRQREAGALPVLGGAGGITIGAAGAILIAGGVLFAVFGRRTKTAAAV</sequence>
<dbReference type="EMBL" id="CP035037">
    <property type="protein sequence ID" value="QAB18222.1"/>
    <property type="molecule type" value="Genomic_DNA"/>
</dbReference>
<dbReference type="InterPro" id="IPR013783">
    <property type="entry name" value="Ig-like_fold"/>
</dbReference>
<accession>A0ABX5QGK2</accession>
<reference evidence="4 5" key="1">
    <citation type="submission" date="2019-01" db="EMBL/GenBank/DDBJ databases">
        <title>Leucobacter muris sp. nov. isolated from the nose of a laboratory mouse.</title>
        <authorList>
            <person name="Benga L."/>
            <person name="Sproeer C."/>
            <person name="Schumann P."/>
            <person name="Verbarg S."/>
            <person name="Bunk B."/>
            <person name="Engelhardt E."/>
            <person name="Benten P.M."/>
            <person name="Sager M."/>
        </authorList>
    </citation>
    <scope>NUCLEOTIDE SEQUENCE [LARGE SCALE GENOMIC DNA]</scope>
    <source>
        <strain evidence="4 5">DSM 101948</strain>
    </source>
</reference>
<dbReference type="NCBIfam" id="NF033902">
    <property type="entry name" value="iso_D2_wall_anc"/>
    <property type="match status" value="1"/>
</dbReference>
<dbReference type="Proteomes" id="UP000285768">
    <property type="component" value="Chromosome"/>
</dbReference>
<organism evidence="4 5">
    <name type="scientific">Leucobacter muris</name>
    <dbReference type="NCBI Taxonomy" id="1935379"/>
    <lineage>
        <taxon>Bacteria</taxon>
        <taxon>Bacillati</taxon>
        <taxon>Actinomycetota</taxon>
        <taxon>Actinomycetes</taxon>
        <taxon>Micrococcales</taxon>
        <taxon>Microbacteriaceae</taxon>
        <taxon>Leucobacter</taxon>
    </lineage>
</organism>
<keyword evidence="5" id="KW-1185">Reference proteome</keyword>
<proteinExistence type="predicted"/>
<keyword evidence="1" id="KW-1133">Transmembrane helix</keyword>
<evidence type="ECO:0000259" key="3">
    <source>
        <dbReference type="Pfam" id="PF17802"/>
    </source>
</evidence>
<dbReference type="Gene3D" id="2.60.40.740">
    <property type="match status" value="1"/>
</dbReference>
<dbReference type="InterPro" id="IPR041033">
    <property type="entry name" value="SpaA_PFL_dom_1"/>
</dbReference>
<protein>
    <recommendedName>
        <fullName evidence="6">Isopeptide-forming domain-containing fimbrial protein</fullName>
    </recommendedName>
</protein>